<reference evidence="12 13" key="1">
    <citation type="journal article" date="2015" name="Genome Announc.">
        <title>Complete Genome of Geobacter pickeringii G13T, a Metal-Reducing Isolate from Sedimentary Kaolin Deposits.</title>
        <authorList>
            <person name="Badalamenti J.P."/>
            <person name="Bond D.R."/>
        </authorList>
    </citation>
    <scope>NUCLEOTIDE SEQUENCE [LARGE SCALE GENOMIC DNA]</scope>
    <source>
        <strain evidence="12 13">G13</strain>
    </source>
</reference>
<dbReference type="PROSITE" id="PS01124">
    <property type="entry name" value="HTH_ARAC_FAMILY_2"/>
    <property type="match status" value="1"/>
</dbReference>
<dbReference type="GO" id="GO:0032259">
    <property type="term" value="P:methylation"/>
    <property type="evidence" value="ECO:0007669"/>
    <property type="project" value="UniProtKB-KW"/>
</dbReference>
<evidence type="ECO:0000256" key="7">
    <source>
        <dbReference type="ARBA" id="ARBA00023015"/>
    </source>
</evidence>
<dbReference type="SUPFAM" id="SSF46689">
    <property type="entry name" value="Homeodomain-like"/>
    <property type="match status" value="1"/>
</dbReference>
<keyword evidence="4 12" id="KW-0489">Methyltransferase</keyword>
<dbReference type="PANTHER" id="PTHR10815">
    <property type="entry name" value="METHYLATED-DNA--PROTEIN-CYSTEINE METHYLTRANSFERASE"/>
    <property type="match status" value="1"/>
</dbReference>
<evidence type="ECO:0000256" key="2">
    <source>
        <dbReference type="ARBA" id="ARBA00008711"/>
    </source>
</evidence>
<keyword evidence="6" id="KW-0227">DNA damage</keyword>
<organism evidence="12 13">
    <name type="scientific">Geobacter pickeringii</name>
    <dbReference type="NCBI Taxonomy" id="345632"/>
    <lineage>
        <taxon>Bacteria</taxon>
        <taxon>Pseudomonadati</taxon>
        <taxon>Thermodesulfobacteriota</taxon>
        <taxon>Desulfuromonadia</taxon>
        <taxon>Geobacterales</taxon>
        <taxon>Geobacteraceae</taxon>
        <taxon>Geobacter</taxon>
    </lineage>
</organism>
<dbReference type="GO" id="GO:0006281">
    <property type="term" value="P:DNA repair"/>
    <property type="evidence" value="ECO:0007669"/>
    <property type="project" value="UniProtKB-KW"/>
</dbReference>
<dbReference type="Gene3D" id="1.10.10.60">
    <property type="entry name" value="Homeodomain-like"/>
    <property type="match status" value="1"/>
</dbReference>
<dbReference type="EMBL" id="CP009788">
    <property type="protein sequence ID" value="AJE02688.1"/>
    <property type="molecule type" value="Genomic_DNA"/>
</dbReference>
<dbReference type="SUPFAM" id="SSF46767">
    <property type="entry name" value="Methylated DNA-protein cysteine methyltransferase, C-terminal domain"/>
    <property type="match status" value="1"/>
</dbReference>
<dbReference type="CDD" id="cd06445">
    <property type="entry name" value="ATase"/>
    <property type="match status" value="1"/>
</dbReference>
<name>A0A0B5B7Y5_9BACT</name>
<evidence type="ECO:0000256" key="8">
    <source>
        <dbReference type="ARBA" id="ARBA00023163"/>
    </source>
</evidence>
<dbReference type="GO" id="GO:0003908">
    <property type="term" value="F:methylated-DNA-[protein]-cysteine S-methyltransferase activity"/>
    <property type="evidence" value="ECO:0007669"/>
    <property type="project" value="UniProtKB-EC"/>
</dbReference>
<dbReference type="Proteomes" id="UP000057609">
    <property type="component" value="Chromosome"/>
</dbReference>
<dbReference type="SMART" id="SM00342">
    <property type="entry name" value="HTH_ARAC"/>
    <property type="match status" value="1"/>
</dbReference>
<dbReference type="GO" id="GO:0003700">
    <property type="term" value="F:DNA-binding transcription factor activity"/>
    <property type="evidence" value="ECO:0007669"/>
    <property type="project" value="InterPro"/>
</dbReference>
<dbReference type="Pfam" id="PF01035">
    <property type="entry name" value="DNA_binding_1"/>
    <property type="match status" value="1"/>
</dbReference>
<dbReference type="Pfam" id="PF12833">
    <property type="entry name" value="HTH_18"/>
    <property type="match status" value="1"/>
</dbReference>
<dbReference type="InterPro" id="IPR009057">
    <property type="entry name" value="Homeodomain-like_sf"/>
</dbReference>
<dbReference type="InterPro" id="IPR036631">
    <property type="entry name" value="MGMT_N_sf"/>
</dbReference>
<keyword evidence="8" id="KW-0804">Transcription</keyword>
<dbReference type="KEGG" id="gpi:GPICK_04265"/>
<evidence type="ECO:0000313" key="12">
    <source>
        <dbReference type="EMBL" id="AJE02688.1"/>
    </source>
</evidence>
<keyword evidence="7" id="KW-0805">Transcription regulation</keyword>
<dbReference type="InterPro" id="IPR014048">
    <property type="entry name" value="MethylDNA_cys_MeTrfase_DNA-bd"/>
</dbReference>
<proteinExistence type="inferred from homology"/>
<keyword evidence="9" id="KW-0234">DNA repair</keyword>
<evidence type="ECO:0000256" key="4">
    <source>
        <dbReference type="ARBA" id="ARBA00022603"/>
    </source>
</evidence>
<comment type="catalytic activity">
    <reaction evidence="10">
        <text>a 6-O-methyl-2'-deoxyguanosine in DNA + L-cysteinyl-[protein] = S-methyl-L-cysteinyl-[protein] + a 2'-deoxyguanosine in DNA</text>
        <dbReference type="Rhea" id="RHEA:24000"/>
        <dbReference type="Rhea" id="RHEA-COMP:10131"/>
        <dbReference type="Rhea" id="RHEA-COMP:10132"/>
        <dbReference type="Rhea" id="RHEA-COMP:11367"/>
        <dbReference type="Rhea" id="RHEA-COMP:11368"/>
        <dbReference type="ChEBI" id="CHEBI:29950"/>
        <dbReference type="ChEBI" id="CHEBI:82612"/>
        <dbReference type="ChEBI" id="CHEBI:85445"/>
        <dbReference type="ChEBI" id="CHEBI:85448"/>
        <dbReference type="EC" id="2.1.1.63"/>
    </reaction>
</comment>
<comment type="similarity">
    <text evidence="2">Belongs to the MGMT family.</text>
</comment>
<feature type="domain" description="HTH araC/xylS-type" evidence="11">
    <location>
        <begin position="24"/>
        <end position="121"/>
    </location>
</feature>
<sequence length="295" mass="32924">MTTAAGGIMETTLERLARDYGRIEEAIRFLEANFRHQPGLEEIADHVHLSPFHFQRCFRRWAGVTPKQFLQYLTIGYAKELLRQSRSLLDASLGCGLSGPGRLHDLFVTLDALTPGEYKTLGAGLTIRYGFHPTPFGTCLIALTERGICTLRFVADDEREQALEEVRHEWACSRFEEDREATERVVAQIFGTDATEGGEPLRLLVKGTNFQVKVWEALLRIPAGRVVSYGELARRIGAPSASRAVGSAVGDNPVGFLIPCHRVIRETGVIGGYRWGTARKRAILAWETARRQEAE</sequence>
<gene>
    <name evidence="12" type="ORF">GPICK_04265</name>
</gene>
<dbReference type="Gene3D" id="3.30.160.70">
    <property type="entry name" value="Methylated DNA-protein cysteine methyltransferase domain"/>
    <property type="match status" value="1"/>
</dbReference>
<evidence type="ECO:0000256" key="9">
    <source>
        <dbReference type="ARBA" id="ARBA00023204"/>
    </source>
</evidence>
<evidence type="ECO:0000259" key="11">
    <source>
        <dbReference type="PROSITE" id="PS01124"/>
    </source>
</evidence>
<dbReference type="Pfam" id="PF02870">
    <property type="entry name" value="Methyltransf_1N"/>
    <property type="match status" value="1"/>
</dbReference>
<dbReference type="PROSITE" id="PS00374">
    <property type="entry name" value="MGMT"/>
    <property type="match status" value="1"/>
</dbReference>
<evidence type="ECO:0000256" key="10">
    <source>
        <dbReference type="ARBA" id="ARBA00049348"/>
    </source>
</evidence>
<evidence type="ECO:0000256" key="3">
    <source>
        <dbReference type="ARBA" id="ARBA00011918"/>
    </source>
</evidence>
<evidence type="ECO:0000256" key="6">
    <source>
        <dbReference type="ARBA" id="ARBA00022763"/>
    </source>
</evidence>
<dbReference type="STRING" id="345632.GPICK_04265"/>
<dbReference type="AlphaFoldDB" id="A0A0B5B7Y5"/>
<keyword evidence="5 12" id="KW-0808">Transferase</keyword>
<evidence type="ECO:0000256" key="1">
    <source>
        <dbReference type="ARBA" id="ARBA00001286"/>
    </source>
</evidence>
<dbReference type="Gene3D" id="1.10.10.10">
    <property type="entry name" value="Winged helix-like DNA-binding domain superfamily/Winged helix DNA-binding domain"/>
    <property type="match status" value="1"/>
</dbReference>
<dbReference type="InterPro" id="IPR036217">
    <property type="entry name" value="MethylDNA_cys_MeTrfase_DNAb"/>
</dbReference>
<accession>A0A0B5B7Y5</accession>
<dbReference type="SUPFAM" id="SSF53155">
    <property type="entry name" value="Methylated DNA-protein cysteine methyltransferase domain"/>
    <property type="match status" value="1"/>
</dbReference>
<dbReference type="PANTHER" id="PTHR10815:SF13">
    <property type="entry name" value="METHYLATED-DNA--PROTEIN-CYSTEINE METHYLTRANSFERASE"/>
    <property type="match status" value="1"/>
</dbReference>
<dbReference type="NCBIfam" id="TIGR00589">
    <property type="entry name" value="ogt"/>
    <property type="match status" value="1"/>
</dbReference>
<dbReference type="InterPro" id="IPR018060">
    <property type="entry name" value="HTH_AraC"/>
</dbReference>
<dbReference type="GO" id="GO:0043565">
    <property type="term" value="F:sequence-specific DNA binding"/>
    <property type="evidence" value="ECO:0007669"/>
    <property type="project" value="InterPro"/>
</dbReference>
<dbReference type="InterPro" id="IPR001497">
    <property type="entry name" value="MethylDNA_cys_MeTrfase_AS"/>
</dbReference>
<dbReference type="FunFam" id="1.10.10.10:FF:000214">
    <property type="entry name" value="Methylated-DNA--protein-cysteine methyltransferase"/>
    <property type="match status" value="1"/>
</dbReference>
<protein>
    <recommendedName>
        <fullName evidence="3">methylated-DNA--[protein]-cysteine S-methyltransferase</fullName>
        <ecNumber evidence="3">2.1.1.63</ecNumber>
    </recommendedName>
</protein>
<evidence type="ECO:0000256" key="5">
    <source>
        <dbReference type="ARBA" id="ARBA00022679"/>
    </source>
</evidence>
<dbReference type="HOGENOM" id="CLU_000445_52_0_7"/>
<evidence type="ECO:0000313" key="13">
    <source>
        <dbReference type="Proteomes" id="UP000057609"/>
    </source>
</evidence>
<keyword evidence="13" id="KW-1185">Reference proteome</keyword>
<dbReference type="InterPro" id="IPR036388">
    <property type="entry name" value="WH-like_DNA-bd_sf"/>
</dbReference>
<dbReference type="EC" id="2.1.1.63" evidence="3"/>
<comment type="catalytic activity">
    <reaction evidence="1">
        <text>a 4-O-methyl-thymidine in DNA + L-cysteinyl-[protein] = a thymidine in DNA + S-methyl-L-cysteinyl-[protein]</text>
        <dbReference type="Rhea" id="RHEA:53428"/>
        <dbReference type="Rhea" id="RHEA-COMP:10131"/>
        <dbReference type="Rhea" id="RHEA-COMP:10132"/>
        <dbReference type="Rhea" id="RHEA-COMP:13555"/>
        <dbReference type="Rhea" id="RHEA-COMP:13556"/>
        <dbReference type="ChEBI" id="CHEBI:29950"/>
        <dbReference type="ChEBI" id="CHEBI:82612"/>
        <dbReference type="ChEBI" id="CHEBI:137386"/>
        <dbReference type="ChEBI" id="CHEBI:137387"/>
        <dbReference type="EC" id="2.1.1.63"/>
    </reaction>
</comment>
<dbReference type="InterPro" id="IPR008332">
    <property type="entry name" value="MethylG_MeTrfase_N"/>
</dbReference>